<feature type="signal peptide" evidence="1">
    <location>
        <begin position="1"/>
        <end position="31"/>
    </location>
</feature>
<evidence type="ECO:0000256" key="1">
    <source>
        <dbReference type="SAM" id="SignalP"/>
    </source>
</evidence>
<name>A0A316AGQ1_9BACT</name>
<dbReference type="OrthoDB" id="962384at2"/>
<feature type="chain" id="PRO_5016340546" evidence="1">
    <location>
        <begin position="32"/>
        <end position="129"/>
    </location>
</feature>
<dbReference type="Proteomes" id="UP000245880">
    <property type="component" value="Unassembled WGS sequence"/>
</dbReference>
<sequence length="129" mass="14129">MKTKKLFSRVLTVLMAAMVLMVAAGRSWPMAETILPAEQSESVSLASQAETGQDQAPLGKDAVLRTLHLNAVITPSLSYDFLQYFYIIPSPIWRVLEGFVYQSTLAPSVAVLYSTFSRIFGVSIVTNAP</sequence>
<comment type="caution">
    <text evidence="2">The sequence shown here is derived from an EMBL/GenBank/DDBJ whole genome shotgun (WGS) entry which is preliminary data.</text>
</comment>
<dbReference type="EMBL" id="QGDT01000009">
    <property type="protein sequence ID" value="PWJ56975.1"/>
    <property type="molecule type" value="Genomic_DNA"/>
</dbReference>
<accession>A0A316AGQ1</accession>
<reference evidence="2 3" key="1">
    <citation type="submission" date="2018-03" db="EMBL/GenBank/DDBJ databases">
        <title>Genomic Encyclopedia of Archaeal and Bacterial Type Strains, Phase II (KMG-II): from individual species to whole genera.</title>
        <authorList>
            <person name="Goeker M."/>
        </authorList>
    </citation>
    <scope>NUCLEOTIDE SEQUENCE [LARGE SCALE GENOMIC DNA]</scope>
    <source>
        <strain evidence="2 3">DSM 100346</strain>
    </source>
</reference>
<evidence type="ECO:0000313" key="2">
    <source>
        <dbReference type="EMBL" id="PWJ56975.1"/>
    </source>
</evidence>
<proteinExistence type="predicted"/>
<gene>
    <name evidence="2" type="ORF">CLV98_10984</name>
</gene>
<dbReference type="AlphaFoldDB" id="A0A316AGQ1"/>
<organism evidence="2 3">
    <name type="scientific">Dyadobacter jejuensis</name>
    <dbReference type="NCBI Taxonomy" id="1082580"/>
    <lineage>
        <taxon>Bacteria</taxon>
        <taxon>Pseudomonadati</taxon>
        <taxon>Bacteroidota</taxon>
        <taxon>Cytophagia</taxon>
        <taxon>Cytophagales</taxon>
        <taxon>Spirosomataceae</taxon>
        <taxon>Dyadobacter</taxon>
    </lineage>
</organism>
<keyword evidence="1" id="KW-0732">Signal</keyword>
<dbReference type="RefSeq" id="WP_146202295.1">
    <property type="nucleotide sequence ID" value="NZ_QGDT01000009.1"/>
</dbReference>
<keyword evidence="3" id="KW-1185">Reference proteome</keyword>
<evidence type="ECO:0000313" key="3">
    <source>
        <dbReference type="Proteomes" id="UP000245880"/>
    </source>
</evidence>
<protein>
    <submittedName>
        <fullName evidence="2">Uncharacterized protein</fullName>
    </submittedName>
</protein>